<evidence type="ECO:0000313" key="2">
    <source>
        <dbReference type="EMBL" id="NMO03938.1"/>
    </source>
</evidence>
<dbReference type="RefSeq" id="WP_170196435.1">
    <property type="nucleotide sequence ID" value="NZ_JABBNB010000028.1"/>
</dbReference>
<evidence type="ECO:0000313" key="3">
    <source>
        <dbReference type="Proteomes" id="UP000550729"/>
    </source>
</evidence>
<protein>
    <submittedName>
        <fullName evidence="2">YdcF family protein</fullName>
    </submittedName>
</protein>
<reference evidence="2 3" key="1">
    <citation type="submission" date="2020-04" db="EMBL/GenBank/DDBJ databases">
        <title>Gordonia sp. nov. TBRC 11910.</title>
        <authorList>
            <person name="Suriyachadkun C."/>
        </authorList>
    </citation>
    <scope>NUCLEOTIDE SEQUENCE [LARGE SCALE GENOMIC DNA]</scope>
    <source>
        <strain evidence="2 3">TBRC 11910</strain>
    </source>
</reference>
<dbReference type="Pfam" id="PF02698">
    <property type="entry name" value="DUF218"/>
    <property type="match status" value="1"/>
</dbReference>
<proteinExistence type="predicted"/>
<comment type="caution">
    <text evidence="2">The sequence shown here is derived from an EMBL/GenBank/DDBJ whole genome shotgun (WGS) entry which is preliminary data.</text>
</comment>
<dbReference type="CDD" id="cd06259">
    <property type="entry name" value="YdcF-like"/>
    <property type="match status" value="1"/>
</dbReference>
<evidence type="ECO:0000259" key="1">
    <source>
        <dbReference type="Pfam" id="PF02698"/>
    </source>
</evidence>
<accession>A0A848L8N2</accession>
<dbReference type="InterPro" id="IPR003848">
    <property type="entry name" value="DUF218"/>
</dbReference>
<feature type="domain" description="DUF218" evidence="1">
    <location>
        <begin position="47"/>
        <end position="160"/>
    </location>
</feature>
<dbReference type="Proteomes" id="UP000550729">
    <property type="component" value="Unassembled WGS sequence"/>
</dbReference>
<dbReference type="AlphaFoldDB" id="A0A848L8N2"/>
<name>A0A848L8N2_9ACTN</name>
<sequence>MPEPKTSRRRRRLKAALATIVVVAIAFSVTGYRLFTVDHSDRLRHVDAIVVLGGDHDGREFYGLNLARQGYASTVLISDPYHPRNDSDTEVMTAACSTRITGVTVRCFIPDPETTRGEAMYVKTLATQYHWRSLMVISWRYHLVRARYVFGQCFSGELVMRAVPRTYSTLPPVVAFTYAYQFAGLAKAAVLGC</sequence>
<keyword evidence="3" id="KW-1185">Reference proteome</keyword>
<dbReference type="EMBL" id="JABBNB010000028">
    <property type="protein sequence ID" value="NMO03938.1"/>
    <property type="molecule type" value="Genomic_DNA"/>
</dbReference>
<gene>
    <name evidence="2" type="ORF">HH308_22240</name>
</gene>
<organism evidence="2 3">
    <name type="scientific">Gordonia asplenii</name>
    <dbReference type="NCBI Taxonomy" id="2725283"/>
    <lineage>
        <taxon>Bacteria</taxon>
        <taxon>Bacillati</taxon>
        <taxon>Actinomycetota</taxon>
        <taxon>Actinomycetes</taxon>
        <taxon>Mycobacteriales</taxon>
        <taxon>Gordoniaceae</taxon>
        <taxon>Gordonia</taxon>
    </lineage>
</organism>